<proteinExistence type="predicted"/>
<protein>
    <submittedName>
        <fullName evidence="1">Uncharacterized protein</fullName>
    </submittedName>
</protein>
<name>A0A4C1UZH9_EUMVA</name>
<dbReference type="Proteomes" id="UP000299102">
    <property type="component" value="Unassembled WGS sequence"/>
</dbReference>
<dbReference type="EMBL" id="BGZK01000243">
    <property type="protein sequence ID" value="GBP31204.1"/>
    <property type="molecule type" value="Genomic_DNA"/>
</dbReference>
<keyword evidence="2" id="KW-1185">Reference proteome</keyword>
<comment type="caution">
    <text evidence="1">The sequence shown here is derived from an EMBL/GenBank/DDBJ whole genome shotgun (WGS) entry which is preliminary data.</text>
</comment>
<reference evidence="1 2" key="1">
    <citation type="journal article" date="2019" name="Commun. Biol.">
        <title>The bagworm genome reveals a unique fibroin gene that provides high tensile strength.</title>
        <authorList>
            <person name="Kono N."/>
            <person name="Nakamura H."/>
            <person name="Ohtoshi R."/>
            <person name="Tomita M."/>
            <person name="Numata K."/>
            <person name="Arakawa K."/>
        </authorList>
    </citation>
    <scope>NUCLEOTIDE SEQUENCE [LARGE SCALE GENOMIC DNA]</scope>
</reference>
<dbReference type="AlphaFoldDB" id="A0A4C1UZH9"/>
<evidence type="ECO:0000313" key="1">
    <source>
        <dbReference type="EMBL" id="GBP31204.1"/>
    </source>
</evidence>
<evidence type="ECO:0000313" key="2">
    <source>
        <dbReference type="Proteomes" id="UP000299102"/>
    </source>
</evidence>
<gene>
    <name evidence="1" type="ORF">EVAR_21484_1</name>
</gene>
<sequence length="229" mass="25293">MVCVRVRARYSGRLVGTQTATNHRIKSYYGLNVMQALQRLVTRVRRGDTRRWYRACTKLQETGRRWRRRGETAARVSSPPPARAPRYLVVARHAGPASRRQFSLMSFRIDDGRELISARAIALRKRTIAIVNKQIDAIGVRGARCATGGKVALNATSGARAAAGRRAVCTAGRPRAALRDCSLAAAPRVVVDDGSYAKPVRTKSAKLPFAVIQTDEPLVRQARSITMRT</sequence>
<organism evidence="1 2">
    <name type="scientific">Eumeta variegata</name>
    <name type="common">Bagworm moth</name>
    <name type="synonym">Eumeta japonica</name>
    <dbReference type="NCBI Taxonomy" id="151549"/>
    <lineage>
        <taxon>Eukaryota</taxon>
        <taxon>Metazoa</taxon>
        <taxon>Ecdysozoa</taxon>
        <taxon>Arthropoda</taxon>
        <taxon>Hexapoda</taxon>
        <taxon>Insecta</taxon>
        <taxon>Pterygota</taxon>
        <taxon>Neoptera</taxon>
        <taxon>Endopterygota</taxon>
        <taxon>Lepidoptera</taxon>
        <taxon>Glossata</taxon>
        <taxon>Ditrysia</taxon>
        <taxon>Tineoidea</taxon>
        <taxon>Psychidae</taxon>
        <taxon>Oiketicinae</taxon>
        <taxon>Eumeta</taxon>
    </lineage>
</organism>
<accession>A0A4C1UZH9</accession>